<feature type="compositionally biased region" description="Basic and acidic residues" evidence="1">
    <location>
        <begin position="123"/>
        <end position="150"/>
    </location>
</feature>
<feature type="region of interest" description="Disordered" evidence="1">
    <location>
        <begin position="1"/>
        <end position="174"/>
    </location>
</feature>
<dbReference type="Proteomes" id="UP001221898">
    <property type="component" value="Unassembled WGS sequence"/>
</dbReference>
<feature type="compositionally biased region" description="Low complexity" evidence="1">
    <location>
        <begin position="1"/>
        <end position="14"/>
    </location>
</feature>
<dbReference type="AlphaFoldDB" id="A0AAD7R5Q9"/>
<proteinExistence type="predicted"/>
<evidence type="ECO:0000256" key="1">
    <source>
        <dbReference type="SAM" id="MobiDB-lite"/>
    </source>
</evidence>
<feature type="compositionally biased region" description="Low complexity" evidence="1">
    <location>
        <begin position="100"/>
        <end position="114"/>
    </location>
</feature>
<evidence type="ECO:0000313" key="3">
    <source>
        <dbReference type="Proteomes" id="UP001221898"/>
    </source>
</evidence>
<evidence type="ECO:0000313" key="2">
    <source>
        <dbReference type="EMBL" id="KAJ8366738.1"/>
    </source>
</evidence>
<accession>A0AAD7R5Q9</accession>
<feature type="compositionally biased region" description="Basic and acidic residues" evidence="1">
    <location>
        <begin position="39"/>
        <end position="55"/>
    </location>
</feature>
<gene>
    <name evidence="2" type="ORF">AAFF_G00344910</name>
</gene>
<feature type="compositionally biased region" description="Polar residues" evidence="1">
    <location>
        <begin position="15"/>
        <end position="26"/>
    </location>
</feature>
<comment type="caution">
    <text evidence="2">The sequence shown here is derived from an EMBL/GenBank/DDBJ whole genome shotgun (WGS) entry which is preliminary data.</text>
</comment>
<dbReference type="EMBL" id="JAINUG010000550">
    <property type="protein sequence ID" value="KAJ8366738.1"/>
    <property type="molecule type" value="Genomic_DNA"/>
</dbReference>
<sequence length="174" mass="18833">MHSSGQRRSCGGSSTNSRGWRQQGVSGRSPAAQAHPHAPRQEAEQEARSAARHEYISFLSSCWRPGPRRAGPSEDTGAQRRAGVERWAGTRPPAGAVPNSSCGSLLDSDSSPDSFTEDQDSPSLHHTDPPLEGCHQEHPAAQTRHQEAVHQKQPPRPATREEAVTRATCTVARH</sequence>
<organism evidence="2 3">
    <name type="scientific">Aldrovandia affinis</name>
    <dbReference type="NCBI Taxonomy" id="143900"/>
    <lineage>
        <taxon>Eukaryota</taxon>
        <taxon>Metazoa</taxon>
        <taxon>Chordata</taxon>
        <taxon>Craniata</taxon>
        <taxon>Vertebrata</taxon>
        <taxon>Euteleostomi</taxon>
        <taxon>Actinopterygii</taxon>
        <taxon>Neopterygii</taxon>
        <taxon>Teleostei</taxon>
        <taxon>Notacanthiformes</taxon>
        <taxon>Halosauridae</taxon>
        <taxon>Aldrovandia</taxon>
    </lineage>
</organism>
<protein>
    <submittedName>
        <fullName evidence="2">Uncharacterized protein</fullName>
    </submittedName>
</protein>
<reference evidence="2" key="1">
    <citation type="journal article" date="2023" name="Science">
        <title>Genome structures resolve the early diversification of teleost fishes.</title>
        <authorList>
            <person name="Parey E."/>
            <person name="Louis A."/>
            <person name="Montfort J."/>
            <person name="Bouchez O."/>
            <person name="Roques C."/>
            <person name="Iampietro C."/>
            <person name="Lluch J."/>
            <person name="Castinel A."/>
            <person name="Donnadieu C."/>
            <person name="Desvignes T."/>
            <person name="Floi Bucao C."/>
            <person name="Jouanno E."/>
            <person name="Wen M."/>
            <person name="Mejri S."/>
            <person name="Dirks R."/>
            <person name="Jansen H."/>
            <person name="Henkel C."/>
            <person name="Chen W.J."/>
            <person name="Zahm M."/>
            <person name="Cabau C."/>
            <person name="Klopp C."/>
            <person name="Thompson A.W."/>
            <person name="Robinson-Rechavi M."/>
            <person name="Braasch I."/>
            <person name="Lecointre G."/>
            <person name="Bobe J."/>
            <person name="Postlethwait J.H."/>
            <person name="Berthelot C."/>
            <person name="Roest Crollius H."/>
            <person name="Guiguen Y."/>
        </authorList>
    </citation>
    <scope>NUCLEOTIDE SEQUENCE</scope>
    <source>
        <strain evidence="2">NC1722</strain>
    </source>
</reference>
<name>A0AAD7R5Q9_9TELE</name>
<keyword evidence="3" id="KW-1185">Reference proteome</keyword>